<dbReference type="EMBL" id="BK016098">
    <property type="protein sequence ID" value="DAF94867.1"/>
    <property type="molecule type" value="Genomic_DNA"/>
</dbReference>
<dbReference type="Pfam" id="PF19079">
    <property type="entry name" value="CFSR"/>
    <property type="match status" value="1"/>
</dbReference>
<evidence type="ECO:0000256" key="1">
    <source>
        <dbReference type="SAM" id="MobiDB-lite"/>
    </source>
</evidence>
<feature type="compositionally biased region" description="Polar residues" evidence="1">
    <location>
        <begin position="473"/>
        <end position="482"/>
    </location>
</feature>
<protein>
    <submittedName>
        <fullName evidence="2">Collagen triple helix repeat protein</fullName>
    </submittedName>
</protein>
<feature type="compositionally biased region" description="Basic and acidic residues" evidence="1">
    <location>
        <begin position="501"/>
        <end position="512"/>
    </location>
</feature>
<organism evidence="2">
    <name type="scientific">Ackermannviridae sp. ctkHJ36</name>
    <dbReference type="NCBI Taxonomy" id="2825754"/>
    <lineage>
        <taxon>Viruses</taxon>
        <taxon>Duplodnaviria</taxon>
        <taxon>Heunggongvirae</taxon>
        <taxon>Uroviricota</taxon>
        <taxon>Caudoviricetes</taxon>
        <taxon>Pantevenvirales</taxon>
        <taxon>Ackermannviridae</taxon>
    </lineage>
</organism>
<evidence type="ECO:0000313" key="2">
    <source>
        <dbReference type="EMBL" id="DAF94867.1"/>
    </source>
</evidence>
<name>A0A8S5UKA0_9CAUD</name>
<dbReference type="Gene3D" id="2.60.120.220">
    <property type="entry name" value="Satellite virus coat domain"/>
    <property type="match status" value="1"/>
</dbReference>
<feature type="region of interest" description="Disordered" evidence="1">
    <location>
        <begin position="456"/>
        <end position="578"/>
    </location>
</feature>
<sequence>MAASGCPLPAEARATQRMPAFAFTAFERGRKHMIELPVTLTSTGGAVSFASPVKLGYTKNKGVYRLLVTAEGEWEGLTIRCFWHLPGGTDPASSLVQDGFVDVPASVTAQPGTGCITFEGSDGEKTVTSADLRYKVGSNSGTEDGTMPEPGTPAWEQLVSETKANADAAERAKNDAQAAAEGVKTAAAKADESASAAAKSAQKAEAAQKATEQAEAAAAESIAVSKKEALSAISAGEQGALGAVQQAQTTATEAVQTAQTAAESAVSTAKTDAVQEVEAAAKPAQAAAAKAEKAAERATQAGIAASNAADDAAGSAVAAGNAASAAAGSESAAAKSAQAALESKTAAATSEGNAAASAKKAQDVADSLPADYTTAINDIAALKTNKADKADLETVQKQIGNLDDLTTKAKETLVAAINEAARTGAVMRTYGGYIQYSADDGSTWENLIALAELQGEPGQNGADGAPGADGYSPTASVEQSTDGAKITITDKSGTTEAVVKNGEDGANGRDGADGQPGRDGVNGQPGKDGTDGITPTIGDNGNWFLGAIDTGKPSRGATGDTGTDGKDAPQIDDTAITTTNPWSSKQIVDTLCPPFAETGNPVVCYPVAGYPLGVKAKWEPVQEGSGTPSPENIRPIKGRDSVTITRQEDNQVIPLALPETVYGGEVDAVSGEGQDTWKLVILNGTESWYTWGINANNPAVTGFFTYDIADYGVVNAKGICTHLAPSRPDVWGGANIGLGFATSGETRYLMYCMPTGSLSDISAGHEIASLKAYLAAQNAAGTPVQIAYKVADPVPFTATGAQPVPALSGTNTLLTDADSMTVTGREDLVHVVGELRTSQTTEQRSGKNDV</sequence>
<dbReference type="InterPro" id="IPR026394">
    <property type="entry name" value="RPT_S_cricet"/>
</dbReference>
<keyword evidence="2" id="KW-0176">Collagen</keyword>
<proteinExistence type="predicted"/>
<accession>A0A8S5UKA0</accession>
<dbReference type="PANTHER" id="PTHR24637">
    <property type="entry name" value="COLLAGEN"/>
    <property type="match status" value="1"/>
</dbReference>
<reference evidence="2" key="1">
    <citation type="journal article" date="2021" name="Proc. Natl. Acad. Sci. U.S.A.">
        <title>A Catalog of Tens of Thousands of Viruses from Human Metagenomes Reveals Hidden Associations with Chronic Diseases.</title>
        <authorList>
            <person name="Tisza M.J."/>
            <person name="Buck C.B."/>
        </authorList>
    </citation>
    <scope>NUCLEOTIDE SEQUENCE</scope>
    <source>
        <strain evidence="2">CtkHJ36</strain>
    </source>
</reference>